<evidence type="ECO:0000256" key="8">
    <source>
        <dbReference type="ARBA" id="ARBA00047481"/>
    </source>
</evidence>
<gene>
    <name evidence="11" type="primary">hisC_9</name>
    <name evidence="9" type="synonym">hisC</name>
    <name evidence="12" type="ORF">C0Z16_35520</name>
    <name evidence="11" type="ORF">LMG27174_06931</name>
</gene>
<dbReference type="InterPro" id="IPR015424">
    <property type="entry name" value="PyrdxlP-dep_Trfase"/>
</dbReference>
<evidence type="ECO:0000313" key="12">
    <source>
        <dbReference type="EMBL" id="PMS19196.1"/>
    </source>
</evidence>
<proteinExistence type="inferred from homology"/>
<dbReference type="RefSeq" id="WP_102636644.1">
    <property type="nucleotide sequence ID" value="NZ_CADIJZ010000055.1"/>
</dbReference>
<dbReference type="InterPro" id="IPR001917">
    <property type="entry name" value="Aminotrans_II_pyridoxalP_BS"/>
</dbReference>
<keyword evidence="9" id="KW-0368">Histidine biosynthesis</keyword>
<comment type="subunit">
    <text evidence="4 9">Homodimer.</text>
</comment>
<dbReference type="PROSITE" id="PS00599">
    <property type="entry name" value="AA_TRANSFER_CLASS_2"/>
    <property type="match status" value="1"/>
</dbReference>
<comment type="cofactor">
    <cofactor evidence="1 9">
        <name>pyridoxal 5'-phosphate</name>
        <dbReference type="ChEBI" id="CHEBI:597326"/>
    </cofactor>
</comment>
<dbReference type="InterPro" id="IPR015421">
    <property type="entry name" value="PyrdxlP-dep_Trfase_major"/>
</dbReference>
<evidence type="ECO:0000256" key="1">
    <source>
        <dbReference type="ARBA" id="ARBA00001933"/>
    </source>
</evidence>
<dbReference type="EMBL" id="PNXY01000061">
    <property type="protein sequence ID" value="PMS19196.1"/>
    <property type="molecule type" value="Genomic_DNA"/>
</dbReference>
<dbReference type="InterPro" id="IPR015422">
    <property type="entry name" value="PyrdxlP-dep_Trfase_small"/>
</dbReference>
<evidence type="ECO:0000313" key="13">
    <source>
        <dbReference type="Proteomes" id="UP000235659"/>
    </source>
</evidence>
<dbReference type="OrthoDB" id="9813612at2"/>
<sequence length="365" mass="39576">MVRVAQQLLKIQPYQAGKPIEELAREFGIDPANIVKMASNENPLGMSQRARLNALDAVQASTLYPDANGFDLKAALGQRFDVPQSWITLGAGSSDILELIASAFLTAGRSAVSSQYAFSVYAQATLRTGAESIVVGAKDFGHDLEAISNEIREDTTVVFVANPNNPSGTYLPSGRLETFIAGLRSDVLVVLDEAYREYLAPELQYDSVAWVSRYPNVIVTRTFSKAYGLAGLRVGYSISSPAVAETLNRIRPAFNVSNVAQAAAIGALQDQDFREQTFQFNRLGLAQLSAGLRTLAVPYVESYGNFILARFGGRTPRINAYLLRRGVIVRPVDGYGLGDWLRISVGLPGQNALFLEMLGSALIES</sequence>
<dbReference type="PANTHER" id="PTHR43643">
    <property type="entry name" value="HISTIDINOL-PHOSPHATE AMINOTRANSFERASE 2"/>
    <property type="match status" value="1"/>
</dbReference>
<dbReference type="Gene3D" id="3.90.1150.10">
    <property type="entry name" value="Aspartate Aminotransferase, domain 1"/>
    <property type="match status" value="1"/>
</dbReference>
<dbReference type="InterPro" id="IPR005861">
    <property type="entry name" value="HisP_aminotrans"/>
</dbReference>
<reference evidence="11 14" key="2">
    <citation type="submission" date="2020-04" db="EMBL/GenBank/DDBJ databases">
        <authorList>
            <person name="De Canck E."/>
        </authorList>
    </citation>
    <scope>NUCLEOTIDE SEQUENCE [LARGE SCALE GENOMIC DNA]</scope>
    <source>
        <strain evidence="11 14">LMG 27174</strain>
    </source>
</reference>
<feature type="domain" description="Aminotransferase class I/classII large" evidence="10">
    <location>
        <begin position="33"/>
        <end position="348"/>
    </location>
</feature>
<protein>
    <recommendedName>
        <fullName evidence="9">Histidinol-phosphate aminotransferase</fullName>
        <ecNumber evidence="9">2.6.1.9</ecNumber>
    </recommendedName>
    <alternativeName>
        <fullName evidence="9">Imidazole acetol-phosphate transaminase</fullName>
    </alternativeName>
</protein>
<dbReference type="UniPathway" id="UPA00031">
    <property type="reaction ID" value="UER00012"/>
</dbReference>
<dbReference type="InterPro" id="IPR050106">
    <property type="entry name" value="HistidinolP_aminotransfase"/>
</dbReference>
<keyword evidence="9" id="KW-0028">Amino-acid biosynthesis</keyword>
<accession>A0A2N7VPX5</accession>
<dbReference type="Pfam" id="PF00155">
    <property type="entry name" value="Aminotran_1_2"/>
    <property type="match status" value="1"/>
</dbReference>
<dbReference type="EC" id="2.6.1.9" evidence="9"/>
<dbReference type="PANTHER" id="PTHR43643:SF3">
    <property type="entry name" value="HISTIDINOL-PHOSPHATE AMINOTRANSFERASE"/>
    <property type="match status" value="1"/>
</dbReference>
<keyword evidence="13" id="KW-1185">Reference proteome</keyword>
<dbReference type="Proteomes" id="UP000235659">
    <property type="component" value="Unassembled WGS sequence"/>
</dbReference>
<name>A0A2N7VPX5_9BURK</name>
<evidence type="ECO:0000256" key="4">
    <source>
        <dbReference type="ARBA" id="ARBA00011738"/>
    </source>
</evidence>
<evidence type="ECO:0000256" key="2">
    <source>
        <dbReference type="ARBA" id="ARBA00005011"/>
    </source>
</evidence>
<evidence type="ECO:0000259" key="10">
    <source>
        <dbReference type="Pfam" id="PF00155"/>
    </source>
</evidence>
<dbReference type="HAMAP" id="MF_01023">
    <property type="entry name" value="HisC_aminotrans_2"/>
    <property type="match status" value="1"/>
</dbReference>
<comment type="catalytic activity">
    <reaction evidence="8 9">
        <text>L-histidinol phosphate + 2-oxoglutarate = 3-(imidazol-4-yl)-2-oxopropyl phosphate + L-glutamate</text>
        <dbReference type="Rhea" id="RHEA:23744"/>
        <dbReference type="ChEBI" id="CHEBI:16810"/>
        <dbReference type="ChEBI" id="CHEBI:29985"/>
        <dbReference type="ChEBI" id="CHEBI:57766"/>
        <dbReference type="ChEBI" id="CHEBI:57980"/>
        <dbReference type="EC" id="2.6.1.9"/>
    </reaction>
</comment>
<dbReference type="SUPFAM" id="SSF53383">
    <property type="entry name" value="PLP-dependent transferases"/>
    <property type="match status" value="1"/>
</dbReference>
<comment type="pathway">
    <text evidence="2 9">Amino-acid biosynthesis; L-histidine biosynthesis; L-histidine from 5-phospho-alpha-D-ribose 1-diphosphate: step 7/9.</text>
</comment>
<dbReference type="InterPro" id="IPR004839">
    <property type="entry name" value="Aminotransferase_I/II_large"/>
</dbReference>
<dbReference type="Gene3D" id="3.40.640.10">
    <property type="entry name" value="Type I PLP-dependent aspartate aminotransferase-like (Major domain)"/>
    <property type="match status" value="1"/>
</dbReference>
<keyword evidence="7 9" id="KW-0663">Pyridoxal phosphate</keyword>
<dbReference type="AlphaFoldDB" id="A0A2N7VPX5"/>
<evidence type="ECO:0000256" key="3">
    <source>
        <dbReference type="ARBA" id="ARBA00007970"/>
    </source>
</evidence>
<evidence type="ECO:0000256" key="9">
    <source>
        <dbReference type="HAMAP-Rule" id="MF_01023"/>
    </source>
</evidence>
<evidence type="ECO:0000256" key="7">
    <source>
        <dbReference type="ARBA" id="ARBA00022898"/>
    </source>
</evidence>
<evidence type="ECO:0000313" key="11">
    <source>
        <dbReference type="EMBL" id="CAB3743087.1"/>
    </source>
</evidence>
<evidence type="ECO:0000256" key="6">
    <source>
        <dbReference type="ARBA" id="ARBA00022679"/>
    </source>
</evidence>
<reference evidence="12 13" key="1">
    <citation type="submission" date="2018-01" db="EMBL/GenBank/DDBJ databases">
        <title>Whole genome analyses suggest that Burkholderia sensu lato contains two further novel genera in the rhizoxinica-symbiotica group Mycetohabitans gen. nov., and Trinickia gen. nov.: implications for the evolution of diazotrophy and nodulation in the Burkholderiaceae.</title>
        <authorList>
            <person name="Estrada-de los Santos P."/>
            <person name="Palmer M."/>
            <person name="Chavez-Ramirez B."/>
            <person name="Beukes C."/>
            <person name="Steenkamp E.T."/>
            <person name="Hirsch A.M."/>
            <person name="Manyaka P."/>
            <person name="Maluk M."/>
            <person name="Lafos M."/>
            <person name="Crook M."/>
            <person name="Gross E."/>
            <person name="Simon M.F."/>
            <person name="Bueno dos Reis Junior F."/>
            <person name="Poole P.S."/>
            <person name="Venter S.N."/>
            <person name="James E.K."/>
        </authorList>
    </citation>
    <scope>NUCLEOTIDE SEQUENCE [LARGE SCALE GENOMIC DNA]</scope>
    <source>
        <strain evidence="12 13">WSM 3937</strain>
    </source>
</reference>
<dbReference type="CDD" id="cd00609">
    <property type="entry name" value="AAT_like"/>
    <property type="match status" value="1"/>
</dbReference>
<dbReference type="GO" id="GO:0030170">
    <property type="term" value="F:pyridoxal phosphate binding"/>
    <property type="evidence" value="ECO:0007669"/>
    <property type="project" value="InterPro"/>
</dbReference>
<keyword evidence="6 9" id="KW-0808">Transferase</keyword>
<evidence type="ECO:0000313" key="14">
    <source>
        <dbReference type="Proteomes" id="UP000494205"/>
    </source>
</evidence>
<evidence type="ECO:0000256" key="5">
    <source>
        <dbReference type="ARBA" id="ARBA00022576"/>
    </source>
</evidence>
<dbReference type="NCBIfam" id="TIGR01141">
    <property type="entry name" value="hisC"/>
    <property type="match status" value="1"/>
</dbReference>
<keyword evidence="5 9" id="KW-0032">Aminotransferase</keyword>
<organism evidence="11 14">
    <name type="scientific">Paraburkholderia rhynchosiae</name>
    <dbReference type="NCBI Taxonomy" id="487049"/>
    <lineage>
        <taxon>Bacteria</taxon>
        <taxon>Pseudomonadati</taxon>
        <taxon>Pseudomonadota</taxon>
        <taxon>Betaproteobacteria</taxon>
        <taxon>Burkholderiales</taxon>
        <taxon>Burkholderiaceae</taxon>
        <taxon>Paraburkholderia</taxon>
    </lineage>
</organism>
<comment type="similarity">
    <text evidence="3 9">Belongs to the class-II pyridoxal-phosphate-dependent aminotransferase family. Histidinol-phosphate aminotransferase subfamily.</text>
</comment>
<dbReference type="EMBL" id="CADIJZ010000055">
    <property type="protein sequence ID" value="CAB3743087.1"/>
    <property type="molecule type" value="Genomic_DNA"/>
</dbReference>
<dbReference type="GO" id="GO:0004400">
    <property type="term" value="F:histidinol-phosphate transaminase activity"/>
    <property type="evidence" value="ECO:0007669"/>
    <property type="project" value="UniProtKB-UniRule"/>
</dbReference>
<dbReference type="GO" id="GO:0000105">
    <property type="term" value="P:L-histidine biosynthetic process"/>
    <property type="evidence" value="ECO:0007669"/>
    <property type="project" value="UniProtKB-UniRule"/>
</dbReference>
<dbReference type="Proteomes" id="UP000494205">
    <property type="component" value="Unassembled WGS sequence"/>
</dbReference>
<feature type="modified residue" description="N6-(pyridoxal phosphate)lysine" evidence="9">
    <location>
        <position position="225"/>
    </location>
</feature>